<dbReference type="InterPro" id="IPR011990">
    <property type="entry name" value="TPR-like_helical_dom_sf"/>
</dbReference>
<dbReference type="EMBL" id="JBGMDY010000005">
    <property type="protein sequence ID" value="KAL2335482.1"/>
    <property type="molecule type" value="Genomic_DNA"/>
</dbReference>
<organism evidence="6 7">
    <name type="scientific">Flemingia macrophylla</name>
    <dbReference type="NCBI Taxonomy" id="520843"/>
    <lineage>
        <taxon>Eukaryota</taxon>
        <taxon>Viridiplantae</taxon>
        <taxon>Streptophyta</taxon>
        <taxon>Embryophyta</taxon>
        <taxon>Tracheophyta</taxon>
        <taxon>Spermatophyta</taxon>
        <taxon>Magnoliopsida</taxon>
        <taxon>eudicotyledons</taxon>
        <taxon>Gunneridae</taxon>
        <taxon>Pentapetalae</taxon>
        <taxon>rosids</taxon>
        <taxon>fabids</taxon>
        <taxon>Fabales</taxon>
        <taxon>Fabaceae</taxon>
        <taxon>Papilionoideae</taxon>
        <taxon>50 kb inversion clade</taxon>
        <taxon>NPAAA clade</taxon>
        <taxon>indigoferoid/millettioid clade</taxon>
        <taxon>Phaseoleae</taxon>
        <taxon>Flemingia</taxon>
    </lineage>
</organism>
<sequence length="718" mass="80013">MRCSHGSQQQCTFIFRSLLRRCARAAALRPGEQLHAAATVAGLLSSPSHFLLNALLHLYATCSLPSKAHKLFDEIPHSHKDSVDYTALIRCSLPFDSLRFFLQMRQRALPLDGVALLCALGACARIGDNSLVRQMHVGLVKFGFLGHTKVCNAVMDGYVSCGLVGEARRMFEEIEEPSVVSWTVVLEGVVKCEGVEIGRVVFDKMPERNEVAWTVMIKGYVESGFTKEAFLLLKELVFGPLQGESRFKFVQNEVSTFSVRQDFEQKDMIYGNQLALSLTKEGSPLQHNEPRFESPNEEMSAFNAQQCLKQDYFRRSIHMENQKEKDMGFGCRFGLNNVTLCSVLSACSQSGDVSVGRWVHSYAVKAVGLDMGLVVGTSLVDMYAKCGRIRAALMVFRHMPRRNVVAWNAMLGGLAMHGMGKVVVEMFGCMVEEAKPDAVTFMALLSACSHSGLVEQGWQYFHDLEPVYAVKPEIEHYACMVDLLGRAGRLDEAEILVRKMPIPPNEVVLGSLLGACNAHGKLRLGEKIMRELVQIDPLNTEYHILLSNMYALCGKVDKANSLRKVLKNKGIRKVPGMSSIYVDGQLHKFIAGEKSHPKTADIYMNLDDMICKLRLAGYVPNTNCQVLFGGSNGDECVEAMEEAEQVLFTHSEKLALCFGLMSTTPGSALCIFKNLRICQDCHSAIKIASAIYRREIVVRDRYRFHSFKHGSCSCSDYW</sequence>
<keyword evidence="2" id="KW-0677">Repeat</keyword>
<evidence type="ECO:0000256" key="4">
    <source>
        <dbReference type="PROSITE-ProRule" id="PRU00708"/>
    </source>
</evidence>
<comment type="similarity">
    <text evidence="3">Belongs to the PPR family. PCMP-E subfamily.</text>
</comment>
<accession>A0ABD1MI70</accession>
<protein>
    <recommendedName>
        <fullName evidence="5">DYW domain-containing protein</fullName>
    </recommendedName>
</protein>
<feature type="repeat" description="PPR" evidence="4">
    <location>
        <begin position="147"/>
        <end position="181"/>
    </location>
</feature>
<evidence type="ECO:0000256" key="3">
    <source>
        <dbReference type="ARBA" id="ARBA00061659"/>
    </source>
</evidence>
<comment type="caution">
    <text evidence="6">The sequence shown here is derived from an EMBL/GenBank/DDBJ whole genome shotgun (WGS) entry which is preliminary data.</text>
</comment>
<dbReference type="InterPro" id="IPR032867">
    <property type="entry name" value="DYW_dom"/>
</dbReference>
<dbReference type="Gene3D" id="1.25.40.10">
    <property type="entry name" value="Tetratricopeptide repeat domain"/>
    <property type="match status" value="4"/>
</dbReference>
<dbReference type="PANTHER" id="PTHR47926">
    <property type="entry name" value="PENTATRICOPEPTIDE REPEAT-CONTAINING PROTEIN"/>
    <property type="match status" value="1"/>
</dbReference>
<proteinExistence type="inferred from homology"/>
<comment type="similarity">
    <text evidence="1">Belongs to the PPR family. PCMP-H subfamily.</text>
</comment>
<dbReference type="FunFam" id="1.25.40.10:FF:001087">
    <property type="entry name" value="Pentatricopeptide repeat-containing protein, mitochondrial"/>
    <property type="match status" value="1"/>
</dbReference>
<dbReference type="GO" id="GO:0005737">
    <property type="term" value="C:cytoplasm"/>
    <property type="evidence" value="ECO:0007669"/>
    <property type="project" value="UniProtKB-ARBA"/>
</dbReference>
<gene>
    <name evidence="6" type="ORF">Fmac_016695</name>
</gene>
<evidence type="ECO:0000256" key="2">
    <source>
        <dbReference type="ARBA" id="ARBA00022737"/>
    </source>
</evidence>
<reference evidence="6 7" key="1">
    <citation type="submission" date="2024-08" db="EMBL/GenBank/DDBJ databases">
        <title>Insights into the chromosomal genome structure of Flemingia macrophylla.</title>
        <authorList>
            <person name="Ding Y."/>
            <person name="Zhao Y."/>
            <person name="Bi W."/>
            <person name="Wu M."/>
            <person name="Zhao G."/>
            <person name="Gong Y."/>
            <person name="Li W."/>
            <person name="Zhang P."/>
        </authorList>
    </citation>
    <scope>NUCLEOTIDE SEQUENCE [LARGE SCALE GENOMIC DNA]</scope>
    <source>
        <strain evidence="6">DYQJB</strain>
        <tissue evidence="6">Leaf</tissue>
    </source>
</reference>
<evidence type="ECO:0000256" key="1">
    <source>
        <dbReference type="ARBA" id="ARBA00006643"/>
    </source>
</evidence>
<keyword evidence="7" id="KW-1185">Reference proteome</keyword>
<dbReference type="InterPro" id="IPR046848">
    <property type="entry name" value="E_motif"/>
</dbReference>
<dbReference type="InterPro" id="IPR046960">
    <property type="entry name" value="PPR_At4g14850-like_plant"/>
</dbReference>
<dbReference type="PANTHER" id="PTHR47926:SF436">
    <property type="entry name" value="PENTATRICOPEPTIDE REPEAT-CONTAINING PROTEIN ELI1, CHLOROPLASTIC-LIKE ISOFORM X2"/>
    <property type="match status" value="1"/>
</dbReference>
<dbReference type="Proteomes" id="UP001603857">
    <property type="component" value="Unassembled WGS sequence"/>
</dbReference>
<evidence type="ECO:0000313" key="7">
    <source>
        <dbReference type="Proteomes" id="UP001603857"/>
    </source>
</evidence>
<feature type="domain" description="DYW" evidence="5">
    <location>
        <begin position="641"/>
        <end position="718"/>
    </location>
</feature>
<name>A0ABD1MI70_9FABA</name>
<dbReference type="Pfam" id="PF01535">
    <property type="entry name" value="PPR"/>
    <property type="match status" value="7"/>
</dbReference>
<evidence type="ECO:0000313" key="6">
    <source>
        <dbReference type="EMBL" id="KAL2335482.1"/>
    </source>
</evidence>
<evidence type="ECO:0000259" key="5">
    <source>
        <dbReference type="Pfam" id="PF14432"/>
    </source>
</evidence>
<feature type="repeat" description="PPR" evidence="4">
    <location>
        <begin position="372"/>
        <end position="406"/>
    </location>
</feature>
<dbReference type="PROSITE" id="PS51375">
    <property type="entry name" value="PPR"/>
    <property type="match status" value="2"/>
</dbReference>
<dbReference type="InterPro" id="IPR002885">
    <property type="entry name" value="PPR_rpt"/>
</dbReference>
<dbReference type="Pfam" id="PF20431">
    <property type="entry name" value="E_motif"/>
    <property type="match status" value="1"/>
</dbReference>
<dbReference type="AlphaFoldDB" id="A0ABD1MI70"/>
<dbReference type="Pfam" id="PF14432">
    <property type="entry name" value="DYW_deaminase"/>
    <property type="match status" value="1"/>
</dbReference>
<dbReference type="NCBIfam" id="TIGR00756">
    <property type="entry name" value="PPR"/>
    <property type="match status" value="2"/>
</dbReference>
<dbReference type="FunFam" id="1.25.40.10:FF:000797">
    <property type="entry name" value="Pentatricopeptide repeat-containing protein chloroplastic"/>
    <property type="match status" value="1"/>
</dbReference>